<accession>X1CKN7</accession>
<dbReference type="EMBL" id="BART01012741">
    <property type="protein sequence ID" value="GAG84776.1"/>
    <property type="molecule type" value="Genomic_DNA"/>
</dbReference>
<protein>
    <submittedName>
        <fullName evidence="1">Uncharacterized protein</fullName>
    </submittedName>
</protein>
<organism evidence="1">
    <name type="scientific">marine sediment metagenome</name>
    <dbReference type="NCBI Taxonomy" id="412755"/>
    <lineage>
        <taxon>unclassified sequences</taxon>
        <taxon>metagenomes</taxon>
        <taxon>ecological metagenomes</taxon>
    </lineage>
</organism>
<gene>
    <name evidence="1" type="ORF">S01H4_26425</name>
</gene>
<name>X1CKN7_9ZZZZ</name>
<evidence type="ECO:0000313" key="1">
    <source>
        <dbReference type="EMBL" id="GAG84776.1"/>
    </source>
</evidence>
<dbReference type="AlphaFoldDB" id="X1CKN7"/>
<sequence length="81" mass="9125">MVDIIELDTKFTNCGICGKEIPLVNGGYAASMYEGKIEYSKRACGTPVCKECYEVRIGKDYYIEIVNNVFKSTEETKLQVI</sequence>
<comment type="caution">
    <text evidence="1">The sequence shown here is derived from an EMBL/GenBank/DDBJ whole genome shotgun (WGS) entry which is preliminary data.</text>
</comment>
<reference evidence="1" key="1">
    <citation type="journal article" date="2014" name="Front. Microbiol.">
        <title>High frequency of phylogenetically diverse reductive dehalogenase-homologous genes in deep subseafloor sedimentary metagenomes.</title>
        <authorList>
            <person name="Kawai M."/>
            <person name="Futagami T."/>
            <person name="Toyoda A."/>
            <person name="Takaki Y."/>
            <person name="Nishi S."/>
            <person name="Hori S."/>
            <person name="Arai W."/>
            <person name="Tsubouchi T."/>
            <person name="Morono Y."/>
            <person name="Uchiyama I."/>
            <person name="Ito T."/>
            <person name="Fujiyama A."/>
            <person name="Inagaki F."/>
            <person name="Takami H."/>
        </authorList>
    </citation>
    <scope>NUCLEOTIDE SEQUENCE</scope>
    <source>
        <strain evidence="1">Expedition CK06-06</strain>
    </source>
</reference>
<proteinExistence type="predicted"/>